<keyword evidence="2" id="KW-0812">Transmembrane</keyword>
<dbReference type="EMBL" id="SEOQ01000091">
    <property type="protein sequence ID" value="TFY70637.1"/>
    <property type="molecule type" value="Genomic_DNA"/>
</dbReference>
<accession>A0A4Y9Z9E9</accession>
<evidence type="ECO:0000256" key="2">
    <source>
        <dbReference type="SAM" id="Phobius"/>
    </source>
</evidence>
<keyword evidence="2" id="KW-1133">Transmembrane helix</keyword>
<feature type="region of interest" description="Disordered" evidence="1">
    <location>
        <begin position="207"/>
        <end position="236"/>
    </location>
</feature>
<feature type="transmembrane region" description="Helical" evidence="2">
    <location>
        <begin position="148"/>
        <end position="170"/>
    </location>
</feature>
<organism evidence="3 4">
    <name type="scientific">Dentipellis fragilis</name>
    <dbReference type="NCBI Taxonomy" id="205917"/>
    <lineage>
        <taxon>Eukaryota</taxon>
        <taxon>Fungi</taxon>
        <taxon>Dikarya</taxon>
        <taxon>Basidiomycota</taxon>
        <taxon>Agaricomycotina</taxon>
        <taxon>Agaricomycetes</taxon>
        <taxon>Russulales</taxon>
        <taxon>Hericiaceae</taxon>
        <taxon>Dentipellis</taxon>
    </lineage>
</organism>
<feature type="compositionally biased region" description="Low complexity" evidence="1">
    <location>
        <begin position="60"/>
        <end position="79"/>
    </location>
</feature>
<proteinExistence type="predicted"/>
<protein>
    <submittedName>
        <fullName evidence="3">Uncharacterized protein</fullName>
    </submittedName>
</protein>
<name>A0A4Y9Z9E9_9AGAM</name>
<keyword evidence="2" id="KW-0472">Membrane</keyword>
<sequence>MLSVSVTPSAHYALRHSLATVPFILPPALTMSTLTSISTLAPSESGTSLWLALFPPSSSITSPTDPPSTTSSDTYTPFPLSSDNTPSPPVISVITSVITYLPVSSSSTVPSTTSATLLPAPPTRTIKAVQTSQPPATTHKYRLSSGELAGIVIAGTVIFIGWLAIAIFYIHRRREMQKNATHVSEAVTSYKPQSLLAYSGYAHPAVTGTTSGPSPSWETPPHSAALSGGHQEKPPI</sequence>
<keyword evidence="4" id="KW-1185">Reference proteome</keyword>
<gene>
    <name evidence="3" type="ORF">EVG20_g2376</name>
</gene>
<dbReference type="Proteomes" id="UP000298327">
    <property type="component" value="Unassembled WGS sequence"/>
</dbReference>
<reference evidence="3 4" key="1">
    <citation type="submission" date="2019-02" db="EMBL/GenBank/DDBJ databases">
        <title>Genome sequencing of the rare red list fungi Dentipellis fragilis.</title>
        <authorList>
            <person name="Buettner E."/>
            <person name="Kellner H."/>
        </authorList>
    </citation>
    <scope>NUCLEOTIDE SEQUENCE [LARGE SCALE GENOMIC DNA]</scope>
    <source>
        <strain evidence="3 4">DSM 105465</strain>
    </source>
</reference>
<dbReference type="AlphaFoldDB" id="A0A4Y9Z9E9"/>
<evidence type="ECO:0000313" key="4">
    <source>
        <dbReference type="Proteomes" id="UP000298327"/>
    </source>
</evidence>
<evidence type="ECO:0000313" key="3">
    <source>
        <dbReference type="EMBL" id="TFY70637.1"/>
    </source>
</evidence>
<feature type="compositionally biased region" description="Polar residues" evidence="1">
    <location>
        <begin position="207"/>
        <end position="217"/>
    </location>
</feature>
<comment type="caution">
    <text evidence="3">The sequence shown here is derived from an EMBL/GenBank/DDBJ whole genome shotgun (WGS) entry which is preliminary data.</text>
</comment>
<dbReference type="OrthoDB" id="10672041at2759"/>
<evidence type="ECO:0000256" key="1">
    <source>
        <dbReference type="SAM" id="MobiDB-lite"/>
    </source>
</evidence>
<feature type="region of interest" description="Disordered" evidence="1">
    <location>
        <begin position="60"/>
        <end position="85"/>
    </location>
</feature>